<protein>
    <submittedName>
        <fullName evidence="2">Uncharacterized protein</fullName>
    </submittedName>
</protein>
<reference evidence="2 3" key="1">
    <citation type="submission" date="2024-01" db="EMBL/GenBank/DDBJ databases">
        <title>The genome of the rayed Mediterranean limpet Patella caerulea (Linnaeus, 1758).</title>
        <authorList>
            <person name="Anh-Thu Weber A."/>
            <person name="Halstead-Nussloch G."/>
        </authorList>
    </citation>
    <scope>NUCLEOTIDE SEQUENCE [LARGE SCALE GENOMIC DNA]</scope>
    <source>
        <strain evidence="2">AATW-2023a</strain>
        <tissue evidence="2">Whole specimen</tissue>
    </source>
</reference>
<evidence type="ECO:0000313" key="2">
    <source>
        <dbReference type="EMBL" id="KAK6174518.1"/>
    </source>
</evidence>
<feature type="compositionally biased region" description="Acidic residues" evidence="1">
    <location>
        <begin position="1"/>
        <end position="11"/>
    </location>
</feature>
<gene>
    <name evidence="2" type="ORF">SNE40_017779</name>
</gene>
<evidence type="ECO:0000313" key="3">
    <source>
        <dbReference type="Proteomes" id="UP001347796"/>
    </source>
</evidence>
<dbReference type="AlphaFoldDB" id="A0AAN8JIY0"/>
<dbReference type="EMBL" id="JAZGQO010000011">
    <property type="protein sequence ID" value="KAK6174518.1"/>
    <property type="molecule type" value="Genomic_DNA"/>
</dbReference>
<organism evidence="2 3">
    <name type="scientific">Patella caerulea</name>
    <name type="common">Rayed Mediterranean limpet</name>
    <dbReference type="NCBI Taxonomy" id="87958"/>
    <lineage>
        <taxon>Eukaryota</taxon>
        <taxon>Metazoa</taxon>
        <taxon>Spiralia</taxon>
        <taxon>Lophotrochozoa</taxon>
        <taxon>Mollusca</taxon>
        <taxon>Gastropoda</taxon>
        <taxon>Patellogastropoda</taxon>
        <taxon>Patelloidea</taxon>
        <taxon>Patellidae</taxon>
        <taxon>Patella</taxon>
    </lineage>
</organism>
<feature type="compositionally biased region" description="Basic and acidic residues" evidence="1">
    <location>
        <begin position="15"/>
        <end position="28"/>
    </location>
</feature>
<comment type="caution">
    <text evidence="2">The sequence shown here is derived from an EMBL/GenBank/DDBJ whole genome shotgun (WGS) entry which is preliminary data.</text>
</comment>
<keyword evidence="3" id="KW-1185">Reference proteome</keyword>
<name>A0AAN8JIY0_PATCE</name>
<dbReference type="Proteomes" id="UP001347796">
    <property type="component" value="Unassembled WGS sequence"/>
</dbReference>
<accession>A0AAN8JIY0</accession>
<evidence type="ECO:0000256" key="1">
    <source>
        <dbReference type="SAM" id="MobiDB-lite"/>
    </source>
</evidence>
<proteinExistence type="predicted"/>
<feature type="region of interest" description="Disordered" evidence="1">
    <location>
        <begin position="1"/>
        <end position="28"/>
    </location>
</feature>
<sequence>MNVEQLDDDANGQDKQSDSEEEGLGKLELVEQENEVDIETMIMRQVDFIDPDIEKEMEKIRLFKCESRHKENSKKVSMACSEKLSPEFIYRCRQEMVSLTSDEKDLVIIGQISSLGNFSDYTERSKHNTQKKTSHQKTSYLVEGKVCVGVHLDLYTCK</sequence>